<evidence type="ECO:0000259" key="7">
    <source>
        <dbReference type="Pfam" id="PF00700"/>
    </source>
</evidence>
<reference evidence="8" key="1">
    <citation type="submission" date="2021-03" db="EMBL/GenBank/DDBJ databases">
        <title>novel species isolated from a fishpond in China.</title>
        <authorList>
            <person name="Lu H."/>
            <person name="Cai Z."/>
        </authorList>
    </citation>
    <scope>NUCLEOTIDE SEQUENCE</scope>
    <source>
        <strain evidence="8">JCM 30855</strain>
    </source>
</reference>
<keyword evidence="8" id="KW-0282">Flagellum</keyword>
<comment type="function">
    <text evidence="4">Flagellin is the subunit protein which polymerizes to form the filaments of bacterial flagella.</text>
</comment>
<dbReference type="InterPro" id="IPR001492">
    <property type="entry name" value="Flagellin"/>
</dbReference>
<dbReference type="Pfam" id="PF00700">
    <property type="entry name" value="Flagellin_C"/>
    <property type="match status" value="1"/>
</dbReference>
<keyword evidence="8" id="KW-0966">Cell projection</keyword>
<keyword evidence="8" id="KW-0969">Cilium</keyword>
<feature type="domain" description="Flagellin N-terminal" evidence="6">
    <location>
        <begin position="9"/>
        <end position="137"/>
    </location>
</feature>
<evidence type="ECO:0000259" key="6">
    <source>
        <dbReference type="Pfam" id="PF00669"/>
    </source>
</evidence>
<accession>A0A939DQC3</accession>
<dbReference type="PRINTS" id="PR00207">
    <property type="entry name" value="FLAGELLIN"/>
</dbReference>
<dbReference type="Pfam" id="PF00669">
    <property type="entry name" value="Flagellin_N"/>
    <property type="match status" value="1"/>
</dbReference>
<dbReference type="PANTHER" id="PTHR42792:SF2">
    <property type="entry name" value="FLAGELLIN"/>
    <property type="match status" value="1"/>
</dbReference>
<organism evidence="8 9">
    <name type="scientific">Bowmanella dokdonensis</name>
    <dbReference type="NCBI Taxonomy" id="751969"/>
    <lineage>
        <taxon>Bacteria</taxon>
        <taxon>Pseudomonadati</taxon>
        <taxon>Pseudomonadota</taxon>
        <taxon>Gammaproteobacteria</taxon>
        <taxon>Alteromonadales</taxon>
        <taxon>Alteromonadaceae</taxon>
        <taxon>Bowmanella</taxon>
    </lineage>
</organism>
<dbReference type="PANTHER" id="PTHR42792">
    <property type="entry name" value="FLAGELLIN"/>
    <property type="match status" value="1"/>
</dbReference>
<dbReference type="InterPro" id="IPR042187">
    <property type="entry name" value="Flagellin_C_sub2"/>
</dbReference>
<evidence type="ECO:0000313" key="8">
    <source>
        <dbReference type="EMBL" id="MBN7827029.1"/>
    </source>
</evidence>
<sequence>MLEINGNSSNASLLQQIQKKQDSLFEKLASGKRVNNAADDAAAQQIIDRLTSQTTGYRQAYNNAYDGVSLAQVAEGGLSGISSDVNRIRELSVQAGSGILTDGDRKALQKEVSQLQENITRTIEQTEFAGKPLLSGEGNIDFLVGSNGGQSISVGTKDIAGGLSDILNVDISTAQGAADALESADAAVEYVGSARADLGATQNQFESAARNLANAEVNVASAQSRIQDLDYAQASSDKATSDIQNQAAIAVQSQANQQRGQVLSLLS</sequence>
<keyword evidence="3 4" id="KW-0975">Bacterial flagellum</keyword>
<dbReference type="GO" id="GO:0005576">
    <property type="term" value="C:extracellular region"/>
    <property type="evidence" value="ECO:0007669"/>
    <property type="project" value="UniProtKB-SubCell"/>
</dbReference>
<evidence type="ECO:0000256" key="2">
    <source>
        <dbReference type="ARBA" id="ARBA00022525"/>
    </source>
</evidence>
<dbReference type="Gene3D" id="1.20.1330.10">
    <property type="entry name" value="f41 fragment of flagellin, N-terminal domain"/>
    <property type="match status" value="1"/>
</dbReference>
<dbReference type="Proteomes" id="UP000664654">
    <property type="component" value="Unassembled WGS sequence"/>
</dbReference>
<keyword evidence="5" id="KW-0175">Coiled coil</keyword>
<comment type="subcellular location">
    <subcellularLocation>
        <location evidence="4">Secreted</location>
    </subcellularLocation>
    <subcellularLocation>
        <location evidence="4">Bacterial flagellum</location>
    </subcellularLocation>
</comment>
<dbReference type="InterPro" id="IPR001029">
    <property type="entry name" value="Flagellin_N"/>
</dbReference>
<comment type="similarity">
    <text evidence="1 4">Belongs to the bacterial flagellin family.</text>
</comment>
<feature type="domain" description="Flagellin C-terminal" evidence="7">
    <location>
        <begin position="182"/>
        <end position="266"/>
    </location>
</feature>
<evidence type="ECO:0000256" key="4">
    <source>
        <dbReference type="RuleBase" id="RU362073"/>
    </source>
</evidence>
<dbReference type="GO" id="GO:0009288">
    <property type="term" value="C:bacterial-type flagellum"/>
    <property type="evidence" value="ECO:0007669"/>
    <property type="project" value="UniProtKB-SubCell"/>
</dbReference>
<dbReference type="SUPFAM" id="SSF64518">
    <property type="entry name" value="Phase 1 flagellin"/>
    <property type="match status" value="1"/>
</dbReference>
<dbReference type="GO" id="GO:0005198">
    <property type="term" value="F:structural molecule activity"/>
    <property type="evidence" value="ECO:0007669"/>
    <property type="project" value="UniProtKB-UniRule"/>
</dbReference>
<dbReference type="RefSeq" id="WP_206575143.1">
    <property type="nucleotide sequence ID" value="NZ_JAFKCV010000013.1"/>
</dbReference>
<proteinExistence type="inferred from homology"/>
<evidence type="ECO:0000256" key="1">
    <source>
        <dbReference type="ARBA" id="ARBA00005709"/>
    </source>
</evidence>
<protein>
    <recommendedName>
        <fullName evidence="4">Flagellin</fullName>
    </recommendedName>
</protein>
<keyword evidence="9" id="KW-1185">Reference proteome</keyword>
<dbReference type="EMBL" id="JAFKCV010000013">
    <property type="protein sequence ID" value="MBN7827029.1"/>
    <property type="molecule type" value="Genomic_DNA"/>
</dbReference>
<comment type="caution">
    <text evidence="8">The sequence shown here is derived from an EMBL/GenBank/DDBJ whole genome shotgun (WGS) entry which is preliminary data.</text>
</comment>
<evidence type="ECO:0000256" key="5">
    <source>
        <dbReference type="SAM" id="Coils"/>
    </source>
</evidence>
<dbReference type="AlphaFoldDB" id="A0A939DQC3"/>
<feature type="coiled-coil region" evidence="5">
    <location>
        <begin position="198"/>
        <end position="232"/>
    </location>
</feature>
<evidence type="ECO:0000256" key="3">
    <source>
        <dbReference type="ARBA" id="ARBA00023143"/>
    </source>
</evidence>
<evidence type="ECO:0000313" key="9">
    <source>
        <dbReference type="Proteomes" id="UP000664654"/>
    </source>
</evidence>
<dbReference type="InterPro" id="IPR046358">
    <property type="entry name" value="Flagellin_C"/>
</dbReference>
<gene>
    <name evidence="8" type="ORF">J0A66_17480</name>
</gene>
<name>A0A939DQC3_9ALTE</name>
<keyword evidence="2 4" id="KW-0964">Secreted</keyword>
<dbReference type="Gene3D" id="6.10.10.10">
    <property type="entry name" value="Flagellar export chaperone, C-terminal domain"/>
    <property type="match status" value="1"/>
</dbReference>